<gene>
    <name evidence="2" type="ORF">CAMP_LOCUS1875</name>
</gene>
<evidence type="ECO:0000259" key="1">
    <source>
        <dbReference type="SMART" id="SM00605"/>
    </source>
</evidence>
<feature type="domain" description="PAN-3" evidence="1">
    <location>
        <begin position="2"/>
        <end position="120"/>
    </location>
</feature>
<accession>A0A9P1MWC4</accession>
<protein>
    <recommendedName>
        <fullName evidence="1">PAN-3 domain-containing protein</fullName>
    </recommendedName>
</protein>
<dbReference type="InterPro" id="IPR016187">
    <property type="entry name" value="CTDL_fold"/>
</dbReference>
<dbReference type="PANTHER" id="PTHR47629:SF1">
    <property type="entry name" value="C-TYPE LECTIN DOMAIN-CONTAINING PROTEIN-RELATED"/>
    <property type="match status" value="1"/>
</dbReference>
<reference evidence="2" key="1">
    <citation type="submission" date="2022-11" db="EMBL/GenBank/DDBJ databases">
        <authorList>
            <person name="Kikuchi T."/>
        </authorList>
    </citation>
    <scope>NUCLEOTIDE SEQUENCE</scope>
    <source>
        <strain evidence="2">PS1010</strain>
    </source>
</reference>
<dbReference type="Proteomes" id="UP001152747">
    <property type="component" value="Unassembled WGS sequence"/>
</dbReference>
<dbReference type="InterPro" id="IPR006583">
    <property type="entry name" value="PAN-3_domain"/>
</dbReference>
<proteinExistence type="predicted"/>
<dbReference type="SUPFAM" id="SSF56436">
    <property type="entry name" value="C-type lectin-like"/>
    <property type="match status" value="1"/>
</dbReference>
<dbReference type="Pfam" id="PF08277">
    <property type="entry name" value="PAN_3"/>
    <property type="match status" value="1"/>
</dbReference>
<comment type="caution">
    <text evidence="2">The sequence shown here is derived from an EMBL/GenBank/DDBJ whole genome shotgun (WGS) entry which is preliminary data.</text>
</comment>
<dbReference type="EMBL" id="CANHGI010000001">
    <property type="protein sequence ID" value="CAI5439238.1"/>
    <property type="molecule type" value="Genomic_DNA"/>
</dbReference>
<dbReference type="AlphaFoldDB" id="A0A9P1MWC4"/>
<name>A0A9P1MWC4_9PELO</name>
<evidence type="ECO:0000313" key="2">
    <source>
        <dbReference type="EMBL" id="CAI5439238.1"/>
    </source>
</evidence>
<dbReference type="SMART" id="SM00605">
    <property type="entry name" value="CW"/>
    <property type="match status" value="1"/>
</dbReference>
<evidence type="ECO:0000313" key="3">
    <source>
        <dbReference type="Proteomes" id="UP001152747"/>
    </source>
</evidence>
<keyword evidence="3" id="KW-1185">Reference proteome</keyword>
<dbReference type="PANTHER" id="PTHR47629">
    <property type="entry name" value="C-TYPE LECTIN-RELATED"/>
    <property type="match status" value="1"/>
</dbReference>
<organism evidence="2 3">
    <name type="scientific">Caenorhabditis angaria</name>
    <dbReference type="NCBI Taxonomy" id="860376"/>
    <lineage>
        <taxon>Eukaryota</taxon>
        <taxon>Metazoa</taxon>
        <taxon>Ecdysozoa</taxon>
        <taxon>Nematoda</taxon>
        <taxon>Chromadorea</taxon>
        <taxon>Rhabditida</taxon>
        <taxon>Rhabditina</taxon>
        <taxon>Rhabditomorpha</taxon>
        <taxon>Rhabditoidea</taxon>
        <taxon>Rhabditidae</taxon>
        <taxon>Peloderinae</taxon>
        <taxon>Caenorhabditis</taxon>
    </lineage>
</organism>
<sequence length="288" mass="33282">MFLLYYVLPFIFLQKSIFGTLIITFGTPYDVNWCYQYDNEDWNSCLDLCEENDDCIMTYMSSEICYSCEIGQVYSVITNDTNKFAFKSENLDFCYAKILDKYNASNYTIEFDGTYWVFNYFDGVTKQCDDGWVLSNRNDGIQWCISMVEGDFQGDTKGEDICEDYDAILSGINNAFEQQYLLRHGWEIASKLGKCITTLIDGYMNDRCFCSVKTDVCKLPESYVEYDNYSINPIIYDWYKNNPDINEDSERCLGVYSQKGNSTVDGKVNTLPCDTEPFHVAYCGKLAT</sequence>